<evidence type="ECO:0000313" key="2">
    <source>
        <dbReference type="EMBL" id="KAJ0963068.1"/>
    </source>
</evidence>
<dbReference type="Proteomes" id="UP001085076">
    <property type="component" value="Miscellaneous, Linkage group lg09"/>
</dbReference>
<dbReference type="PANTHER" id="PTHR33240:SF17">
    <property type="entry name" value="EUKARYOTIC PEPTIDE CHAIN RELEASE FACTOR GTP-BINDING SUBUNIT-LIKE"/>
    <property type="match status" value="1"/>
</dbReference>
<comment type="caution">
    <text evidence="2">The sequence shown here is derived from an EMBL/GenBank/DDBJ whole genome shotgun (WGS) entry which is preliminary data.</text>
</comment>
<protein>
    <submittedName>
        <fullName evidence="2">Uncharacterized protein</fullName>
    </submittedName>
</protein>
<dbReference type="PANTHER" id="PTHR33240">
    <property type="entry name" value="OS08G0508500 PROTEIN"/>
    <property type="match status" value="1"/>
</dbReference>
<evidence type="ECO:0000256" key="1">
    <source>
        <dbReference type="SAM" id="MobiDB-lite"/>
    </source>
</evidence>
<organism evidence="2 3">
    <name type="scientific">Dioscorea zingiberensis</name>
    <dbReference type="NCBI Taxonomy" id="325984"/>
    <lineage>
        <taxon>Eukaryota</taxon>
        <taxon>Viridiplantae</taxon>
        <taxon>Streptophyta</taxon>
        <taxon>Embryophyta</taxon>
        <taxon>Tracheophyta</taxon>
        <taxon>Spermatophyta</taxon>
        <taxon>Magnoliopsida</taxon>
        <taxon>Liliopsida</taxon>
        <taxon>Dioscoreales</taxon>
        <taxon>Dioscoreaceae</taxon>
        <taxon>Dioscorea</taxon>
    </lineage>
</organism>
<feature type="compositionally biased region" description="Basic and acidic residues" evidence="1">
    <location>
        <begin position="9"/>
        <end position="21"/>
    </location>
</feature>
<reference evidence="2" key="1">
    <citation type="submission" date="2021-03" db="EMBL/GenBank/DDBJ databases">
        <authorList>
            <person name="Li Z."/>
            <person name="Yang C."/>
        </authorList>
    </citation>
    <scope>NUCLEOTIDE SEQUENCE</scope>
    <source>
        <strain evidence="2">Dzin_1.0</strain>
        <tissue evidence="2">Leaf</tissue>
    </source>
</reference>
<feature type="region of interest" description="Disordered" evidence="1">
    <location>
        <begin position="1"/>
        <end position="33"/>
    </location>
</feature>
<evidence type="ECO:0000313" key="3">
    <source>
        <dbReference type="Proteomes" id="UP001085076"/>
    </source>
</evidence>
<keyword evidence="3" id="KW-1185">Reference proteome</keyword>
<dbReference type="CDD" id="cd00303">
    <property type="entry name" value="retropepsin_like"/>
    <property type="match status" value="1"/>
</dbReference>
<reference evidence="2" key="2">
    <citation type="journal article" date="2022" name="Hortic Res">
        <title>The genome of Dioscorea zingiberensis sheds light on the biosynthesis, origin and evolution of the medicinally important diosgenin saponins.</title>
        <authorList>
            <person name="Li Y."/>
            <person name="Tan C."/>
            <person name="Li Z."/>
            <person name="Guo J."/>
            <person name="Li S."/>
            <person name="Chen X."/>
            <person name="Wang C."/>
            <person name="Dai X."/>
            <person name="Yang H."/>
            <person name="Song W."/>
            <person name="Hou L."/>
            <person name="Xu J."/>
            <person name="Tong Z."/>
            <person name="Xu A."/>
            <person name="Yuan X."/>
            <person name="Wang W."/>
            <person name="Yang Q."/>
            <person name="Chen L."/>
            <person name="Sun Z."/>
            <person name="Wang K."/>
            <person name="Pan B."/>
            <person name="Chen J."/>
            <person name="Bao Y."/>
            <person name="Liu F."/>
            <person name="Qi X."/>
            <person name="Gang D.R."/>
            <person name="Wen J."/>
            <person name="Li J."/>
        </authorList>
    </citation>
    <scope>NUCLEOTIDE SEQUENCE</scope>
    <source>
        <strain evidence="2">Dzin_1.0</strain>
    </source>
</reference>
<dbReference type="AlphaFoldDB" id="A0A9D5BYK7"/>
<accession>A0A9D5BYK7</accession>
<dbReference type="OrthoDB" id="1937476at2759"/>
<dbReference type="EMBL" id="JAGGNH010000009">
    <property type="protein sequence ID" value="KAJ0963068.1"/>
    <property type="molecule type" value="Genomic_DNA"/>
</dbReference>
<gene>
    <name evidence="2" type="ORF">J5N97_028190</name>
</gene>
<sequence>MEQTRYRPPRADDRGARDQSKPRIRPRYDNYTPLNTSREHIMMQIQDKKILKPAEPVKETSSAKRSGKFCTYHKVRGHTTENCIHLKDAIEDLVREGKLSEFLKQETSKKEEQHTQSEPPRKKIDLTIIAGGPGCGGETSSSRRSYARMVGTMQELAPQKKSRTTLPIEFSEEDLKGICQPQDDALVVVLDIGIYRMHRVLVDTGSSADIIFWDVFDRMKIGAENLKPCKTPLAGFTGDPIYPEGIITLPVTLGTPPRTVTAPINFLVVRHPSSYNAIMGRPSLNKLGAVPSTYHLKLKFQTDHGCGEVKGDQPSSRQCYLATLKRQLGDTSKTSESLAIEDFQQEDEKREARRPTQVEQLAALPLDEALPERTVQLGVGLSADQQKQLLELIKAN</sequence>
<name>A0A9D5BYK7_9LILI</name>
<dbReference type="Gene3D" id="2.40.70.10">
    <property type="entry name" value="Acid Proteases"/>
    <property type="match status" value="1"/>
</dbReference>
<dbReference type="InterPro" id="IPR021109">
    <property type="entry name" value="Peptidase_aspartic_dom_sf"/>
</dbReference>
<proteinExistence type="predicted"/>